<evidence type="ECO:0000313" key="1">
    <source>
        <dbReference type="EMBL" id="PPK95063.1"/>
    </source>
</evidence>
<sequence>MTLEQFLTDILFKDLDYKVTEDGVHVFPSESFREVIERSMKNGVGMYKVLVWKNDEVEQVLTHDQFLKKATDLRWAKTAYFKYAREDANYHFSGEFKVSEKLLQRAALFVPKVKKKDEEEE</sequence>
<dbReference type="EMBL" id="PTJE01000003">
    <property type="protein sequence ID" value="PPK95063.1"/>
    <property type="molecule type" value="Genomic_DNA"/>
</dbReference>
<dbReference type="AlphaFoldDB" id="A0A2S6ILF9"/>
<proteinExistence type="predicted"/>
<name>A0A2S6ILF9_9FLAO</name>
<organism evidence="1 2">
    <name type="scientific">Nonlabens xylanidelens</name>
    <dbReference type="NCBI Taxonomy" id="191564"/>
    <lineage>
        <taxon>Bacteria</taxon>
        <taxon>Pseudomonadati</taxon>
        <taxon>Bacteroidota</taxon>
        <taxon>Flavobacteriia</taxon>
        <taxon>Flavobacteriales</taxon>
        <taxon>Flavobacteriaceae</taxon>
        <taxon>Nonlabens</taxon>
    </lineage>
</organism>
<protein>
    <submittedName>
        <fullName evidence="1">Uncharacterized protein</fullName>
    </submittedName>
</protein>
<dbReference type="Proteomes" id="UP000239002">
    <property type="component" value="Unassembled WGS sequence"/>
</dbReference>
<keyword evidence="2" id="KW-1185">Reference proteome</keyword>
<dbReference type="RefSeq" id="WP_104515494.1">
    <property type="nucleotide sequence ID" value="NZ_MQVW01000024.1"/>
</dbReference>
<gene>
    <name evidence="1" type="ORF">LY01_01816</name>
</gene>
<evidence type="ECO:0000313" key="2">
    <source>
        <dbReference type="Proteomes" id="UP000239002"/>
    </source>
</evidence>
<accession>A0A2S6ILF9</accession>
<dbReference type="OrthoDB" id="1144184at2"/>
<reference evidence="1 2" key="1">
    <citation type="submission" date="2018-02" db="EMBL/GenBank/DDBJ databases">
        <title>Genomic Encyclopedia of Archaeal and Bacterial Type Strains, Phase II (KMG-II): from individual species to whole genera.</title>
        <authorList>
            <person name="Goeker M."/>
        </authorList>
    </citation>
    <scope>NUCLEOTIDE SEQUENCE [LARGE SCALE GENOMIC DNA]</scope>
    <source>
        <strain evidence="1 2">DSM 16809</strain>
    </source>
</reference>
<comment type="caution">
    <text evidence="1">The sequence shown here is derived from an EMBL/GenBank/DDBJ whole genome shotgun (WGS) entry which is preliminary data.</text>
</comment>